<evidence type="ECO:0000313" key="3">
    <source>
        <dbReference type="EMBL" id="MQL92407.1"/>
    </source>
</evidence>
<evidence type="ECO:0000256" key="1">
    <source>
        <dbReference type="SAM" id="MobiDB-lite"/>
    </source>
</evidence>
<feature type="compositionally biased region" description="Basic and acidic residues" evidence="1">
    <location>
        <begin position="208"/>
        <end position="225"/>
    </location>
</feature>
<name>A0A843VD08_COLES</name>
<organism evidence="3 4">
    <name type="scientific">Colocasia esculenta</name>
    <name type="common">Wild taro</name>
    <name type="synonym">Arum esculentum</name>
    <dbReference type="NCBI Taxonomy" id="4460"/>
    <lineage>
        <taxon>Eukaryota</taxon>
        <taxon>Viridiplantae</taxon>
        <taxon>Streptophyta</taxon>
        <taxon>Embryophyta</taxon>
        <taxon>Tracheophyta</taxon>
        <taxon>Spermatophyta</taxon>
        <taxon>Magnoliopsida</taxon>
        <taxon>Liliopsida</taxon>
        <taxon>Araceae</taxon>
        <taxon>Aroideae</taxon>
        <taxon>Colocasieae</taxon>
        <taxon>Colocasia</taxon>
    </lineage>
</organism>
<accession>A0A843VD08</accession>
<feature type="region of interest" description="Disordered" evidence="1">
    <location>
        <begin position="203"/>
        <end position="233"/>
    </location>
</feature>
<evidence type="ECO:0000313" key="4">
    <source>
        <dbReference type="Proteomes" id="UP000652761"/>
    </source>
</evidence>
<keyword evidence="2" id="KW-1133">Transmembrane helix</keyword>
<protein>
    <submittedName>
        <fullName evidence="3">Uncharacterized protein</fullName>
    </submittedName>
</protein>
<comment type="caution">
    <text evidence="3">The sequence shown here is derived from an EMBL/GenBank/DDBJ whole genome shotgun (WGS) entry which is preliminary data.</text>
</comment>
<keyword evidence="2" id="KW-0812">Transmembrane</keyword>
<keyword evidence="4" id="KW-1185">Reference proteome</keyword>
<feature type="transmembrane region" description="Helical" evidence="2">
    <location>
        <begin position="142"/>
        <end position="164"/>
    </location>
</feature>
<keyword evidence="2" id="KW-0472">Membrane</keyword>
<evidence type="ECO:0000256" key="2">
    <source>
        <dbReference type="SAM" id="Phobius"/>
    </source>
</evidence>
<feature type="region of interest" description="Disordered" evidence="1">
    <location>
        <begin position="255"/>
        <end position="279"/>
    </location>
</feature>
<dbReference type="EMBL" id="NMUH01001443">
    <property type="protein sequence ID" value="MQL92407.1"/>
    <property type="molecule type" value="Genomic_DNA"/>
</dbReference>
<dbReference type="AlphaFoldDB" id="A0A843VD08"/>
<feature type="transmembrane region" description="Helical" evidence="2">
    <location>
        <begin position="107"/>
        <end position="130"/>
    </location>
</feature>
<gene>
    <name evidence="3" type="ORF">Taro_025022</name>
</gene>
<proteinExistence type="predicted"/>
<feature type="transmembrane region" description="Helical" evidence="2">
    <location>
        <begin position="75"/>
        <end position="95"/>
    </location>
</feature>
<reference evidence="3" key="1">
    <citation type="submission" date="2017-07" db="EMBL/GenBank/DDBJ databases">
        <title>Taro Niue Genome Assembly and Annotation.</title>
        <authorList>
            <person name="Atibalentja N."/>
            <person name="Keating K."/>
            <person name="Fields C.J."/>
        </authorList>
    </citation>
    <scope>NUCLEOTIDE SEQUENCE</scope>
    <source>
        <strain evidence="3">Niue_2</strain>
        <tissue evidence="3">Leaf</tissue>
    </source>
</reference>
<dbReference type="Proteomes" id="UP000652761">
    <property type="component" value="Unassembled WGS sequence"/>
</dbReference>
<sequence length="368" mass="39074">MQSRPQISKGVDPDCVQFFRVDPSFLRESTSVQKCTFCSTGVDLQIVKESTLDELESTPFDQKLGLIVLLAPPQLVLLVETVLLVGLAALLLVLAKAPPQSVLALQWAESGLFGVVLDATSVAAASSVVVDSFVVASSVVSSTVVSAASIAFVVSSTTFCYLFYDLFNTALQSFSEPCFGLELQKNPHLPAWSSPSFYREWGETPPRSFEDPASGEREVARERRLGGRRCTTSSSSLLPRLVCSSGGLQGRQQRLEKAAADSSCGDGGQSRGRRWPAQAGAKVAAAEAGGRSSRSQRRHPLLPCLFFLLLSWGGQAKAAVGGGAGHGGDGCCLGRVLFPFSCEGRPGGVSRVVLFPSGVKEDQPSWVL</sequence>